<dbReference type="Pfam" id="PF08268">
    <property type="entry name" value="FBA_3"/>
    <property type="match status" value="1"/>
</dbReference>
<dbReference type="SUPFAM" id="SSF81383">
    <property type="entry name" value="F-box domain"/>
    <property type="match status" value="1"/>
</dbReference>
<dbReference type="Proteomes" id="UP000078284">
    <property type="component" value="Chromosome 3"/>
</dbReference>
<dbReference type="InterPro" id="IPR017451">
    <property type="entry name" value="F-box-assoc_interact_dom"/>
</dbReference>
<organism evidence="3 4">
    <name type="scientific">Arabidopsis thaliana</name>
    <name type="common">Mouse-ear cress</name>
    <dbReference type="NCBI Taxonomy" id="3702"/>
    <lineage>
        <taxon>Eukaryota</taxon>
        <taxon>Viridiplantae</taxon>
        <taxon>Streptophyta</taxon>
        <taxon>Embryophyta</taxon>
        <taxon>Tracheophyta</taxon>
        <taxon>Spermatophyta</taxon>
        <taxon>Magnoliopsida</taxon>
        <taxon>eudicotyledons</taxon>
        <taxon>Gunneridae</taxon>
        <taxon>Pentapetalae</taxon>
        <taxon>rosids</taxon>
        <taxon>malvids</taxon>
        <taxon>Brassicales</taxon>
        <taxon>Brassicaceae</taxon>
        <taxon>Camelineae</taxon>
        <taxon>Arabidopsis</taxon>
    </lineage>
</organism>
<dbReference type="InterPro" id="IPR001810">
    <property type="entry name" value="F-box_dom"/>
</dbReference>
<proteinExistence type="predicted"/>
<reference evidence="4" key="1">
    <citation type="journal article" date="2016" name="Proc. Natl. Acad. Sci. U.S.A.">
        <title>Chromosome-level assembly of Arabidopsis thaliana Ler reveals the extent of translocation and inversion polymorphisms.</title>
        <authorList>
            <person name="Zapata L."/>
            <person name="Ding J."/>
            <person name="Willing E.M."/>
            <person name="Hartwig B."/>
            <person name="Bezdan D."/>
            <person name="Jiao W.B."/>
            <person name="Patel V."/>
            <person name="Velikkakam James G."/>
            <person name="Koornneef M."/>
            <person name="Ossowski S."/>
            <person name="Schneeberger K."/>
        </authorList>
    </citation>
    <scope>NUCLEOTIDE SEQUENCE [LARGE SCALE GENOMIC DNA]</scope>
    <source>
        <strain evidence="4">cv. Landsberg erecta</strain>
    </source>
</reference>
<evidence type="ECO:0000313" key="4">
    <source>
        <dbReference type="Proteomes" id="UP000078284"/>
    </source>
</evidence>
<dbReference type="PANTHER" id="PTHR31111:SF62">
    <property type="entry name" value="F-BOX DOMAIN-CONTAINING PROTEIN"/>
    <property type="match status" value="1"/>
</dbReference>
<accession>A0A178VL06</accession>
<sequence>MRSRQLHNVSEDRVTLSRRNKRSKTSLNGHIPIDLLIEIFLKLPVKSIATCRSVSKFWTYVLGRQDFTELFLTKSSSRPQLLFACANDNGYFFFSSNQPQNLDENSSPIAAYPLTHVPKSRDLGPPINGLVSLRGERILKGRIRPVDVSIIYNPSTGESLTLPKTNMNRKKIYTVTSFLGYDPIEKQYKVLSMNMSYEKHPKCEGYQVLTLGTGKLSWRMIKCCLNYQHPLKNSEICINGVLYYLAMVNGSSWPTRAVVCFDIRSEMFNFMEVYRELSYTTTLINYNNGKLGMLMGQEAHKTISGICRSFELWVLEDTVKHEWSKHVYLLPPLWKDAVANTRLYFAGMIGTSEIVLFRPDEPLCVFYYNIDRNTIKRVGIRGLEAFKYFRIFLNHVENVKLF</sequence>
<dbReference type="InterPro" id="IPR013187">
    <property type="entry name" value="F-box-assoc_dom_typ3"/>
</dbReference>
<gene>
    <name evidence="3" type="ordered locus">AXX17_At3g25870</name>
</gene>
<feature type="region of interest" description="Disordered" evidence="1">
    <location>
        <begin position="1"/>
        <end position="21"/>
    </location>
</feature>
<feature type="domain" description="F-box" evidence="2">
    <location>
        <begin position="31"/>
        <end position="71"/>
    </location>
</feature>
<dbReference type="ExpressionAtlas" id="A0A178VL06">
    <property type="expression patterns" value="baseline and differential"/>
</dbReference>
<evidence type="ECO:0000313" key="3">
    <source>
        <dbReference type="EMBL" id="OAP07057.1"/>
    </source>
</evidence>
<evidence type="ECO:0000259" key="2">
    <source>
        <dbReference type="SMART" id="SM00256"/>
    </source>
</evidence>
<dbReference type="InterPro" id="IPR036047">
    <property type="entry name" value="F-box-like_dom_sf"/>
</dbReference>
<comment type="caution">
    <text evidence="3">The sequence shown here is derived from an EMBL/GenBank/DDBJ whole genome shotgun (WGS) entry which is preliminary data.</text>
</comment>
<dbReference type="NCBIfam" id="TIGR01640">
    <property type="entry name" value="F_box_assoc_1"/>
    <property type="match status" value="1"/>
</dbReference>
<dbReference type="Pfam" id="PF00646">
    <property type="entry name" value="F-box"/>
    <property type="match status" value="1"/>
</dbReference>
<protein>
    <recommendedName>
        <fullName evidence="2">F-box domain-containing protein</fullName>
    </recommendedName>
</protein>
<dbReference type="SMART" id="SM00256">
    <property type="entry name" value="FBOX"/>
    <property type="match status" value="1"/>
</dbReference>
<evidence type="ECO:0000256" key="1">
    <source>
        <dbReference type="SAM" id="MobiDB-lite"/>
    </source>
</evidence>
<dbReference type="EMBL" id="LUHQ01000003">
    <property type="protein sequence ID" value="OAP07057.1"/>
    <property type="molecule type" value="Genomic_DNA"/>
</dbReference>
<name>A0A178VL06_ARATH</name>
<dbReference type="PANTHER" id="PTHR31111">
    <property type="entry name" value="BNAA05G37150D PROTEIN-RELATED"/>
    <property type="match status" value="1"/>
</dbReference>
<dbReference type="AlphaFoldDB" id="A0A178VL06"/>